<dbReference type="VEuPathDB" id="FungiDB:NECHADRAFT_86239"/>
<protein>
    <recommendedName>
        <fullName evidence="4">Peptidase M12A domain-containing protein</fullName>
    </recommendedName>
</protein>
<reference evidence="2 3" key="1">
    <citation type="journal article" date="2009" name="PLoS Genet.">
        <title>The genome of Nectria haematococca: contribution of supernumerary chromosomes to gene expansion.</title>
        <authorList>
            <person name="Coleman J.J."/>
            <person name="Rounsley S.D."/>
            <person name="Rodriguez-Carres M."/>
            <person name="Kuo A."/>
            <person name="Wasmann C.C."/>
            <person name="Grimwood J."/>
            <person name="Schmutz J."/>
            <person name="Taga M."/>
            <person name="White G.J."/>
            <person name="Zhou S."/>
            <person name="Schwartz D.C."/>
            <person name="Freitag M."/>
            <person name="Ma L.J."/>
            <person name="Danchin E.G."/>
            <person name="Henrissat B."/>
            <person name="Coutinho P.M."/>
            <person name="Nelson D.R."/>
            <person name="Straney D."/>
            <person name="Napoli C.A."/>
            <person name="Barker B.M."/>
            <person name="Gribskov M."/>
            <person name="Rep M."/>
            <person name="Kroken S."/>
            <person name="Molnar I."/>
            <person name="Rensing C."/>
            <person name="Kennell J.C."/>
            <person name="Zamora J."/>
            <person name="Farman M.L."/>
            <person name="Selker E.U."/>
            <person name="Salamov A."/>
            <person name="Shapiro H."/>
            <person name="Pangilinan J."/>
            <person name="Lindquist E."/>
            <person name="Lamers C."/>
            <person name="Grigoriev I.V."/>
            <person name="Geiser D.M."/>
            <person name="Covert S.F."/>
            <person name="Temporini E."/>
            <person name="Vanetten H.D."/>
        </authorList>
    </citation>
    <scope>NUCLEOTIDE SEQUENCE [LARGE SCALE GENOMIC DNA]</scope>
    <source>
        <strain evidence="3">ATCC MYA-4622 / CBS 123669 / FGSC 9596 / NRRL 45880 / 77-13-4</strain>
    </source>
</reference>
<keyword evidence="3" id="KW-1185">Reference proteome</keyword>
<dbReference type="EMBL" id="GG698922">
    <property type="protein sequence ID" value="EEU37337.1"/>
    <property type="molecule type" value="Genomic_DNA"/>
</dbReference>
<sequence>MILFSILLLALSLLAGSVQAGSRHWEVHPSKLAARAVSVIPGDSAKDTRLWPKRTLTYAFANSNAKVMLKGIFHSATQHWNLLKGFNYNEISLSKCNEKRTECLVVNYNDEGRLSSTVAIPALDASDASYVGPVMHLSDRADVGHLDVNVNAAHELGHAWGLYHEHQVPRWWKTSPQDLVDMRESGWLSIYYGSIFHTNKFRCENLRGFDTAKASLARELKVNVEELTVANINKLCRQHNTARRHKFFAVEWVPIDGLIMNFDESFDPQSLMLYPSGSGGVGGIGDDGTDNRMPVLLYSDDSKIEIKTGTSTADVKKLQDLYGVDAKGKSTLHNEKGNLLSGTLKRLRSMLSSSHWPLVEIEFESSIVNLASSKLLLCPLC</sequence>
<dbReference type="OMA" id="VDWKSIM"/>
<dbReference type="InterPro" id="IPR024079">
    <property type="entry name" value="MetalloPept_cat_dom_sf"/>
</dbReference>
<name>C7ZER6_FUSV7</name>
<evidence type="ECO:0000313" key="2">
    <source>
        <dbReference type="EMBL" id="EEU37337.1"/>
    </source>
</evidence>
<feature type="chain" id="PRO_5002987049" description="Peptidase M12A domain-containing protein" evidence="1">
    <location>
        <begin position="21"/>
        <end position="381"/>
    </location>
</feature>
<evidence type="ECO:0008006" key="4">
    <source>
        <dbReference type="Google" id="ProtNLM"/>
    </source>
</evidence>
<proteinExistence type="predicted"/>
<evidence type="ECO:0000313" key="3">
    <source>
        <dbReference type="Proteomes" id="UP000005206"/>
    </source>
</evidence>
<evidence type="ECO:0000256" key="1">
    <source>
        <dbReference type="SAM" id="SignalP"/>
    </source>
</evidence>
<dbReference type="Proteomes" id="UP000005206">
    <property type="component" value="Chromosome 11"/>
</dbReference>
<dbReference type="SUPFAM" id="SSF55486">
    <property type="entry name" value="Metalloproteases ('zincins'), catalytic domain"/>
    <property type="match status" value="1"/>
</dbReference>
<dbReference type="InParanoid" id="C7ZER6"/>
<organism evidence="2 3">
    <name type="scientific">Fusarium vanettenii (strain ATCC MYA-4622 / CBS 123669 / FGSC 9596 / NRRL 45880 / 77-13-4)</name>
    <name type="common">Fusarium solani subsp. pisi</name>
    <dbReference type="NCBI Taxonomy" id="660122"/>
    <lineage>
        <taxon>Eukaryota</taxon>
        <taxon>Fungi</taxon>
        <taxon>Dikarya</taxon>
        <taxon>Ascomycota</taxon>
        <taxon>Pezizomycotina</taxon>
        <taxon>Sordariomycetes</taxon>
        <taxon>Hypocreomycetidae</taxon>
        <taxon>Hypocreales</taxon>
        <taxon>Nectriaceae</taxon>
        <taxon>Fusarium</taxon>
        <taxon>Fusarium solani species complex</taxon>
        <taxon>Fusarium vanettenii</taxon>
    </lineage>
</organism>
<feature type="signal peptide" evidence="1">
    <location>
        <begin position="1"/>
        <end position="20"/>
    </location>
</feature>
<keyword evidence="1" id="KW-0732">Signal</keyword>
<accession>C7ZER6</accession>
<dbReference type="AlphaFoldDB" id="C7ZER6"/>
<dbReference type="GeneID" id="9665241"/>
<dbReference type="RefSeq" id="XP_003043050.1">
    <property type="nucleotide sequence ID" value="XM_003043004.1"/>
</dbReference>
<dbReference type="Gene3D" id="3.40.390.10">
    <property type="entry name" value="Collagenase (Catalytic Domain)"/>
    <property type="match status" value="1"/>
</dbReference>
<dbReference type="OrthoDB" id="291007at2759"/>
<gene>
    <name evidence="2" type="ORF">NECHADRAFT_86239</name>
</gene>
<dbReference type="GO" id="GO:0008237">
    <property type="term" value="F:metallopeptidase activity"/>
    <property type="evidence" value="ECO:0007669"/>
    <property type="project" value="InterPro"/>
</dbReference>
<dbReference type="eggNOG" id="ENOG502S2ST">
    <property type="taxonomic scope" value="Eukaryota"/>
</dbReference>
<dbReference type="HOGENOM" id="CLU_043165_0_0_1"/>
<dbReference type="KEGG" id="nhe:NECHADRAFT_86239"/>